<feature type="domain" description="HTH cro/C1-type" evidence="1">
    <location>
        <begin position="21"/>
        <end position="75"/>
    </location>
</feature>
<sequence length="274" mass="30778">MTQPKSLDGSANPRAFFGAELRRLRTAAELTQERLGALVYLSGDTIAKVEKTVRAPTEELAQRLDAALGTDGHFQRLFALAEESSRHPQFFALYAELERTARRIEEFASYLVPGLLQTEVYAREVFRAFWPYLRDEELEEKVKARIDRAGLLDSDIEYWAVLDEMILREPGLPPAVMREQLERIASLMRARRIVVQVLSRTAGIHALREGALTVLTLDDSTQVAYTEGPHSGQLLDSQETVRSCRLSYDLVRAAALPPTASLELIESALEEYGT</sequence>
<dbReference type="Pfam" id="PF13560">
    <property type="entry name" value="HTH_31"/>
    <property type="match status" value="1"/>
</dbReference>
<dbReference type="SMART" id="SM00530">
    <property type="entry name" value="HTH_XRE"/>
    <property type="match status" value="1"/>
</dbReference>
<protein>
    <submittedName>
        <fullName evidence="2">Helix-turn-helix transcriptional regulator</fullName>
    </submittedName>
</protein>
<dbReference type="InterPro" id="IPR043917">
    <property type="entry name" value="DUF5753"/>
</dbReference>
<dbReference type="CDD" id="cd00093">
    <property type="entry name" value="HTH_XRE"/>
    <property type="match status" value="1"/>
</dbReference>
<name>A0ABT5YXS4_9ACTN</name>
<dbReference type="Proteomes" id="UP001220022">
    <property type="component" value="Unassembled WGS sequence"/>
</dbReference>
<dbReference type="InterPro" id="IPR010982">
    <property type="entry name" value="Lambda_DNA-bd_dom_sf"/>
</dbReference>
<dbReference type="InterPro" id="IPR001387">
    <property type="entry name" value="Cro/C1-type_HTH"/>
</dbReference>
<dbReference type="Gene3D" id="1.10.260.40">
    <property type="entry name" value="lambda repressor-like DNA-binding domains"/>
    <property type="match status" value="1"/>
</dbReference>
<keyword evidence="3" id="KW-1185">Reference proteome</keyword>
<organism evidence="2 3">
    <name type="scientific">Streptantibioticus ferralitis</name>
    <dbReference type="NCBI Taxonomy" id="236510"/>
    <lineage>
        <taxon>Bacteria</taxon>
        <taxon>Bacillati</taxon>
        <taxon>Actinomycetota</taxon>
        <taxon>Actinomycetes</taxon>
        <taxon>Kitasatosporales</taxon>
        <taxon>Streptomycetaceae</taxon>
        <taxon>Streptantibioticus</taxon>
    </lineage>
</organism>
<dbReference type="PROSITE" id="PS50943">
    <property type="entry name" value="HTH_CROC1"/>
    <property type="match status" value="1"/>
</dbReference>
<proteinExistence type="predicted"/>
<dbReference type="SUPFAM" id="SSF47413">
    <property type="entry name" value="lambda repressor-like DNA-binding domains"/>
    <property type="match status" value="1"/>
</dbReference>
<evidence type="ECO:0000259" key="1">
    <source>
        <dbReference type="PROSITE" id="PS50943"/>
    </source>
</evidence>
<gene>
    <name evidence="2" type="ORF">P2L57_11845</name>
</gene>
<reference evidence="2 3" key="1">
    <citation type="submission" date="2023-03" db="EMBL/GenBank/DDBJ databases">
        <title>Draft genome sequence of type strain Streptomyces ferralitis JCM 14344.</title>
        <authorList>
            <person name="Klaysubun C."/>
            <person name="Duangmal K."/>
        </authorList>
    </citation>
    <scope>NUCLEOTIDE SEQUENCE [LARGE SCALE GENOMIC DNA]</scope>
    <source>
        <strain evidence="2 3">JCM 14344</strain>
    </source>
</reference>
<dbReference type="Pfam" id="PF19054">
    <property type="entry name" value="DUF5753"/>
    <property type="match status" value="1"/>
</dbReference>
<evidence type="ECO:0000313" key="3">
    <source>
        <dbReference type="Proteomes" id="UP001220022"/>
    </source>
</evidence>
<dbReference type="EMBL" id="JARHTQ010000006">
    <property type="protein sequence ID" value="MDF2256403.1"/>
    <property type="molecule type" value="Genomic_DNA"/>
</dbReference>
<accession>A0ABT5YXS4</accession>
<evidence type="ECO:0000313" key="2">
    <source>
        <dbReference type="EMBL" id="MDF2256403.1"/>
    </source>
</evidence>
<dbReference type="RefSeq" id="WP_275812461.1">
    <property type="nucleotide sequence ID" value="NZ_BAAANM010000004.1"/>
</dbReference>
<comment type="caution">
    <text evidence="2">The sequence shown here is derived from an EMBL/GenBank/DDBJ whole genome shotgun (WGS) entry which is preliminary data.</text>
</comment>